<dbReference type="OrthoDB" id="9801228at2"/>
<dbReference type="Proteomes" id="UP000215509">
    <property type="component" value="Unassembled WGS sequence"/>
</dbReference>
<dbReference type="GO" id="GO:0051537">
    <property type="term" value="F:2 iron, 2 sulfur cluster binding"/>
    <property type="evidence" value="ECO:0007669"/>
    <property type="project" value="TreeGrafter"/>
</dbReference>
<gene>
    <name evidence="2" type="ORF">CF651_05960</name>
</gene>
<evidence type="ECO:0000313" key="2">
    <source>
        <dbReference type="EMBL" id="OXM87192.1"/>
    </source>
</evidence>
<dbReference type="PANTHER" id="PTHR43011">
    <property type="entry name" value="IRON-SULFUR CLUSTER ASSEMBLY 2 HOMOLOG, MITOCHONDRIAL"/>
    <property type="match status" value="1"/>
</dbReference>
<evidence type="ECO:0000313" key="3">
    <source>
        <dbReference type="Proteomes" id="UP000215509"/>
    </source>
</evidence>
<dbReference type="SUPFAM" id="SSF89360">
    <property type="entry name" value="HesB-like domain"/>
    <property type="match status" value="1"/>
</dbReference>
<dbReference type="InterPro" id="IPR016092">
    <property type="entry name" value="ATAP"/>
</dbReference>
<keyword evidence="3" id="KW-1185">Reference proteome</keyword>
<dbReference type="InterPro" id="IPR000361">
    <property type="entry name" value="ATAP_core_dom"/>
</dbReference>
<protein>
    <submittedName>
        <fullName evidence="2">Iron-sulfur cluster assembly accessory protein</fullName>
    </submittedName>
</protein>
<evidence type="ECO:0000259" key="1">
    <source>
        <dbReference type="Pfam" id="PF01521"/>
    </source>
</evidence>
<dbReference type="AlphaFoldDB" id="A0A229UUW4"/>
<dbReference type="EMBL" id="NMQW01000008">
    <property type="protein sequence ID" value="OXM87192.1"/>
    <property type="molecule type" value="Genomic_DNA"/>
</dbReference>
<dbReference type="Gene3D" id="2.60.300.12">
    <property type="entry name" value="HesB-like domain"/>
    <property type="match status" value="1"/>
</dbReference>
<dbReference type="PANTHER" id="PTHR43011:SF1">
    <property type="entry name" value="IRON-SULFUR CLUSTER ASSEMBLY 2 HOMOLOG, MITOCHONDRIAL"/>
    <property type="match status" value="1"/>
</dbReference>
<reference evidence="2 3" key="1">
    <citation type="submission" date="2017-07" db="EMBL/GenBank/DDBJ databases">
        <title>Genome sequencing and assembly of Paenibacillus rigui.</title>
        <authorList>
            <person name="Mayilraj S."/>
        </authorList>
    </citation>
    <scope>NUCLEOTIDE SEQUENCE [LARGE SCALE GENOMIC DNA]</scope>
    <source>
        <strain evidence="2 3">JCM 16352</strain>
    </source>
</reference>
<dbReference type="InterPro" id="IPR035903">
    <property type="entry name" value="HesB-like_dom_sf"/>
</dbReference>
<dbReference type="NCBIfam" id="TIGR00049">
    <property type="entry name" value="iron-sulfur cluster assembly accessory protein"/>
    <property type="match status" value="1"/>
</dbReference>
<feature type="domain" description="Core" evidence="1">
    <location>
        <begin position="2"/>
        <end position="102"/>
    </location>
</feature>
<dbReference type="NCBIfam" id="NF010147">
    <property type="entry name" value="PRK13623.1"/>
    <property type="match status" value="1"/>
</dbReference>
<accession>A0A229UUW4</accession>
<sequence>MIHISETASDKIKELLDSEGTPNLFLRLGVKAGGCSGFSYGMGFDDQQQDEDKEFEINGLKIVVDADSSKYLYGVEIDYKESGMGGGFTINNPNAIASCGCGSSFKVKDEEGAPEKCDDKVEA</sequence>
<dbReference type="GO" id="GO:0005506">
    <property type="term" value="F:iron ion binding"/>
    <property type="evidence" value="ECO:0007669"/>
    <property type="project" value="TreeGrafter"/>
</dbReference>
<organism evidence="2 3">
    <name type="scientific">Paenibacillus rigui</name>
    <dbReference type="NCBI Taxonomy" id="554312"/>
    <lineage>
        <taxon>Bacteria</taxon>
        <taxon>Bacillati</taxon>
        <taxon>Bacillota</taxon>
        <taxon>Bacilli</taxon>
        <taxon>Bacillales</taxon>
        <taxon>Paenibacillaceae</taxon>
        <taxon>Paenibacillus</taxon>
    </lineage>
</organism>
<comment type="caution">
    <text evidence="2">The sequence shown here is derived from an EMBL/GenBank/DDBJ whole genome shotgun (WGS) entry which is preliminary data.</text>
</comment>
<dbReference type="GO" id="GO:0051539">
    <property type="term" value="F:4 iron, 4 sulfur cluster binding"/>
    <property type="evidence" value="ECO:0007669"/>
    <property type="project" value="TreeGrafter"/>
</dbReference>
<dbReference type="GO" id="GO:0016226">
    <property type="term" value="P:iron-sulfur cluster assembly"/>
    <property type="evidence" value="ECO:0007669"/>
    <property type="project" value="InterPro"/>
</dbReference>
<dbReference type="PROSITE" id="PS01152">
    <property type="entry name" value="HESB"/>
    <property type="match status" value="1"/>
</dbReference>
<name>A0A229UUW4_9BACL</name>
<dbReference type="Pfam" id="PF01521">
    <property type="entry name" value="Fe-S_biosyn"/>
    <property type="match status" value="1"/>
</dbReference>
<proteinExistence type="predicted"/>
<dbReference type="InterPro" id="IPR017870">
    <property type="entry name" value="FeS_cluster_insertion_CS"/>
</dbReference>